<dbReference type="RefSeq" id="WP_196195795.1">
    <property type="nucleotide sequence ID" value="NZ_JADPRT010000009.1"/>
</dbReference>
<dbReference type="EMBL" id="JADPRT010000009">
    <property type="protein sequence ID" value="MBF9070613.1"/>
    <property type="molecule type" value="Genomic_DNA"/>
</dbReference>
<keyword evidence="1" id="KW-0472">Membrane</keyword>
<comment type="caution">
    <text evidence="2">The sequence shown here is derived from an EMBL/GenBank/DDBJ whole genome shotgun (WGS) entry which is preliminary data.</text>
</comment>
<feature type="transmembrane region" description="Helical" evidence="1">
    <location>
        <begin position="119"/>
        <end position="138"/>
    </location>
</feature>
<evidence type="ECO:0008006" key="4">
    <source>
        <dbReference type="Google" id="ProtNLM"/>
    </source>
</evidence>
<proteinExistence type="predicted"/>
<feature type="transmembrane region" description="Helical" evidence="1">
    <location>
        <begin position="6"/>
        <end position="26"/>
    </location>
</feature>
<evidence type="ECO:0000313" key="3">
    <source>
        <dbReference type="Proteomes" id="UP000657385"/>
    </source>
</evidence>
<keyword evidence="1" id="KW-1133">Transmembrane helix</keyword>
<name>A0A931BAA6_9ACTN</name>
<keyword evidence="1" id="KW-0812">Transmembrane</keyword>
<keyword evidence="3" id="KW-1185">Reference proteome</keyword>
<reference evidence="2" key="1">
    <citation type="submission" date="2020-11" db="EMBL/GenBank/DDBJ databases">
        <title>Isolation and identification of active actinomycetes.</title>
        <authorList>
            <person name="Yu B."/>
        </authorList>
    </citation>
    <scope>NUCLEOTIDE SEQUENCE</scope>
    <source>
        <strain evidence="2">NEAU-YB345</strain>
    </source>
</reference>
<dbReference type="AlphaFoldDB" id="A0A931BAA6"/>
<evidence type="ECO:0000313" key="2">
    <source>
        <dbReference type="EMBL" id="MBF9070613.1"/>
    </source>
</evidence>
<sequence>MGTPLGLFTGAWFLLFGGAVLWWCAAEVRARRTLRRVGVSGMARVVVDPDGDADHADTAPLLSFAVDGHGEVVTRPRGWTSIRRTPALAVDALVPVAYHPDRPTLVAVEGGPARGRNDVFWVGLGLAFAVCGVMLLAASA</sequence>
<dbReference type="Proteomes" id="UP000657385">
    <property type="component" value="Unassembled WGS sequence"/>
</dbReference>
<protein>
    <recommendedName>
        <fullName evidence="4">DUF3592 domain-containing protein</fullName>
    </recommendedName>
</protein>
<accession>A0A931BAA6</accession>
<evidence type="ECO:0000256" key="1">
    <source>
        <dbReference type="SAM" id="Phobius"/>
    </source>
</evidence>
<organism evidence="2 3">
    <name type="scientific">Streptacidiphilus fuscans</name>
    <dbReference type="NCBI Taxonomy" id="2789292"/>
    <lineage>
        <taxon>Bacteria</taxon>
        <taxon>Bacillati</taxon>
        <taxon>Actinomycetota</taxon>
        <taxon>Actinomycetes</taxon>
        <taxon>Kitasatosporales</taxon>
        <taxon>Streptomycetaceae</taxon>
        <taxon>Streptacidiphilus</taxon>
    </lineage>
</organism>
<gene>
    <name evidence="2" type="ORF">I2501_21560</name>
</gene>